<dbReference type="InterPro" id="IPR016163">
    <property type="entry name" value="Ald_DH_C"/>
</dbReference>
<dbReference type="GO" id="GO:0047533">
    <property type="term" value="F:2,5-dioxovalerate dehydrogenase (NADP+) activity"/>
    <property type="evidence" value="ECO:0007669"/>
    <property type="project" value="UniProtKB-EC"/>
</dbReference>
<reference evidence="2 3" key="2">
    <citation type="submission" date="2014-09" db="EMBL/GenBank/DDBJ databases">
        <authorList>
            <consortium name="NBRP consortium"/>
            <person name="Sawabe T."/>
            <person name="Meirelles P."/>
            <person name="Nakanishi M."/>
            <person name="Sayaka M."/>
            <person name="Hattori M."/>
            <person name="Ohkuma M."/>
        </authorList>
    </citation>
    <scope>NUCLEOTIDE SEQUENCE [LARGE SCALE GENOMIC DNA]</scope>
    <source>
        <strain evidence="2 3">JCM 19240</strain>
    </source>
</reference>
<evidence type="ECO:0000259" key="1">
    <source>
        <dbReference type="Pfam" id="PF00171"/>
    </source>
</evidence>
<dbReference type="Pfam" id="PF00171">
    <property type="entry name" value="Aldedh"/>
    <property type="match status" value="1"/>
</dbReference>
<dbReference type="Proteomes" id="UP000029224">
    <property type="component" value="Unassembled WGS sequence"/>
</dbReference>
<proteinExistence type="predicted"/>
<comment type="caution">
    <text evidence="2">The sequence shown here is derived from an EMBL/GenBank/DDBJ whole genome shotgun (WGS) entry which is preliminary data.</text>
</comment>
<dbReference type="AlphaFoldDB" id="A0A090TXS8"/>
<evidence type="ECO:0000313" key="3">
    <source>
        <dbReference type="Proteomes" id="UP000029224"/>
    </source>
</evidence>
<keyword evidence="2" id="KW-0560">Oxidoreductase</keyword>
<dbReference type="EMBL" id="BBMT01000007">
    <property type="protein sequence ID" value="GAL35682.1"/>
    <property type="molecule type" value="Genomic_DNA"/>
</dbReference>
<dbReference type="InterPro" id="IPR016161">
    <property type="entry name" value="Ald_DH/histidinol_DH"/>
</dbReference>
<organism evidence="2 3">
    <name type="scientific">Vibrio maritimus</name>
    <dbReference type="NCBI Taxonomy" id="990268"/>
    <lineage>
        <taxon>Bacteria</taxon>
        <taxon>Pseudomonadati</taxon>
        <taxon>Pseudomonadota</taxon>
        <taxon>Gammaproteobacteria</taxon>
        <taxon>Vibrionales</taxon>
        <taxon>Vibrionaceae</taxon>
        <taxon>Vibrio</taxon>
    </lineage>
</organism>
<evidence type="ECO:0000313" key="2">
    <source>
        <dbReference type="EMBL" id="GAL35682.1"/>
    </source>
</evidence>
<name>A0A090TXS8_9VIBR</name>
<gene>
    <name evidence="2" type="ORF">JCM19240_529</name>
</gene>
<protein>
    <submittedName>
        <fullName evidence="2">Ketoglutarate semialdehyde dehydrogenase</fullName>
        <ecNumber evidence="2">1.2.1.26</ecNumber>
    </submittedName>
</protein>
<reference evidence="2 3" key="1">
    <citation type="submission" date="2014-09" db="EMBL/GenBank/DDBJ databases">
        <title>Vibrio maritimus JCM 19240. (C210) whole genome shotgun sequence.</title>
        <authorList>
            <person name="Sawabe T."/>
            <person name="Meirelles P."/>
            <person name="Nakanishi M."/>
            <person name="Sayaka M."/>
            <person name="Hattori M."/>
            <person name="Ohkuma M."/>
        </authorList>
    </citation>
    <scope>NUCLEOTIDE SEQUENCE [LARGE SCALE GENOMIC DNA]</scope>
    <source>
        <strain evidence="2 3">JCM 19240</strain>
    </source>
</reference>
<feature type="domain" description="Aldehyde dehydrogenase" evidence="1">
    <location>
        <begin position="4"/>
        <end position="172"/>
    </location>
</feature>
<dbReference type="EC" id="1.2.1.26" evidence="2"/>
<keyword evidence="3" id="KW-1185">Reference proteome</keyword>
<dbReference type="InterPro" id="IPR015590">
    <property type="entry name" value="Aldehyde_DH_dom"/>
</dbReference>
<dbReference type="Gene3D" id="3.40.309.10">
    <property type="entry name" value="Aldehyde Dehydrogenase, Chain A, domain 2"/>
    <property type="match status" value="1"/>
</dbReference>
<dbReference type="SUPFAM" id="SSF53720">
    <property type="entry name" value="ALDH-like"/>
    <property type="match status" value="1"/>
</dbReference>
<sequence length="227" mass="24386">MTLGSGQFCTKPGVVFVVDSDPASAFIESAQTQLLAHTPHTLLTPSIRSSYCEQSKHRASEAGLMCTTQDQDFTEVTSALFVTDSDAWRTNPKWEEEIFGPQSMVVMCKDVDDMLAISETLTGSLTATLHTQEGDYPAAKQLLARLEEMAGRVVFNGWPTGVEVSYAMIHGGPYPASTSAASTSVGASAIERWLRPVAYQALPDALLPEALRSGNPLSVPQNFDALG</sequence>
<accession>A0A090TXS8</accession>